<evidence type="ECO:0000313" key="3">
    <source>
        <dbReference type="EMBL" id="RVU17469.1"/>
    </source>
</evidence>
<dbReference type="PROSITE" id="PS50943">
    <property type="entry name" value="HTH_CROC1"/>
    <property type="match status" value="1"/>
</dbReference>
<dbReference type="Gene3D" id="1.10.260.40">
    <property type="entry name" value="lambda repressor-like DNA-binding domains"/>
    <property type="match status" value="1"/>
</dbReference>
<sequence length="227" mass="25237">MSHRRRQTPPFWGGSSSRVRTGMGGDGNGTVQHGRPAMGNNLKQLRQRRGWTMELAASAMGLSAKGYEKIERGERRLTADRITRAAEVFQVPEVDVIGARNPVRVVGQVARGGLVTLYDGNREEFEVAPRPDDATLATVSLVVADGDALPCVAEEDWLIYHDEEKVGVPEEWIGALCHVCTTDGALRIRRIFHGREPELYDLFGTGYEPVRNADVVWTSKITWIKPR</sequence>
<keyword evidence="4" id="KW-1185">Reference proteome</keyword>
<dbReference type="GO" id="GO:0003677">
    <property type="term" value="F:DNA binding"/>
    <property type="evidence" value="ECO:0007669"/>
    <property type="project" value="InterPro"/>
</dbReference>
<protein>
    <submittedName>
        <fullName evidence="3">XRE family transcriptional regulator</fullName>
    </submittedName>
</protein>
<dbReference type="EMBL" id="SACP01000012">
    <property type="protein sequence ID" value="RVU17469.1"/>
    <property type="molecule type" value="Genomic_DNA"/>
</dbReference>
<dbReference type="SMART" id="SM00530">
    <property type="entry name" value="HTH_XRE"/>
    <property type="match status" value="1"/>
</dbReference>
<evidence type="ECO:0000256" key="1">
    <source>
        <dbReference type="SAM" id="MobiDB-lite"/>
    </source>
</evidence>
<dbReference type="SUPFAM" id="SSF47413">
    <property type="entry name" value="lambda repressor-like DNA-binding domains"/>
    <property type="match status" value="1"/>
</dbReference>
<dbReference type="CDD" id="cd00093">
    <property type="entry name" value="HTH_XRE"/>
    <property type="match status" value="1"/>
</dbReference>
<dbReference type="AlphaFoldDB" id="A0A437P5C0"/>
<feature type="domain" description="HTH cro/C1-type" evidence="2">
    <location>
        <begin position="42"/>
        <end position="97"/>
    </location>
</feature>
<dbReference type="OrthoDB" id="7363968at2"/>
<dbReference type="Pfam" id="PF13560">
    <property type="entry name" value="HTH_31"/>
    <property type="match status" value="1"/>
</dbReference>
<dbReference type="InterPro" id="IPR010982">
    <property type="entry name" value="Lambda_DNA-bd_dom_sf"/>
</dbReference>
<dbReference type="Proteomes" id="UP000286997">
    <property type="component" value="Unassembled WGS sequence"/>
</dbReference>
<comment type="caution">
    <text evidence="3">The sequence shown here is derived from an EMBL/GenBank/DDBJ whole genome shotgun (WGS) entry which is preliminary data.</text>
</comment>
<organism evidence="3 4">
    <name type="scientific">Methylobacterium oryzihabitans</name>
    <dbReference type="NCBI Taxonomy" id="2499852"/>
    <lineage>
        <taxon>Bacteria</taxon>
        <taxon>Pseudomonadati</taxon>
        <taxon>Pseudomonadota</taxon>
        <taxon>Alphaproteobacteria</taxon>
        <taxon>Hyphomicrobiales</taxon>
        <taxon>Methylobacteriaceae</taxon>
        <taxon>Methylobacterium</taxon>
    </lineage>
</organism>
<accession>A0A437P5C0</accession>
<feature type="region of interest" description="Disordered" evidence="1">
    <location>
        <begin position="1"/>
        <end position="37"/>
    </location>
</feature>
<evidence type="ECO:0000313" key="4">
    <source>
        <dbReference type="Proteomes" id="UP000286997"/>
    </source>
</evidence>
<proteinExistence type="predicted"/>
<gene>
    <name evidence="3" type="ORF">EOE48_13865</name>
</gene>
<dbReference type="InterPro" id="IPR001387">
    <property type="entry name" value="Cro/C1-type_HTH"/>
</dbReference>
<name>A0A437P5C0_9HYPH</name>
<evidence type="ECO:0000259" key="2">
    <source>
        <dbReference type="PROSITE" id="PS50943"/>
    </source>
</evidence>
<reference evidence="3 4" key="1">
    <citation type="submission" date="2019-01" db="EMBL/GenBank/DDBJ databases">
        <authorList>
            <person name="Chen W.-M."/>
        </authorList>
    </citation>
    <scope>NUCLEOTIDE SEQUENCE [LARGE SCALE GENOMIC DNA]</scope>
    <source>
        <strain evidence="3 4">TER-1</strain>
    </source>
</reference>